<evidence type="ECO:0000313" key="1">
    <source>
        <dbReference type="EMBL" id="SVE03858.1"/>
    </source>
</evidence>
<organism evidence="1">
    <name type="scientific">marine metagenome</name>
    <dbReference type="NCBI Taxonomy" id="408172"/>
    <lineage>
        <taxon>unclassified sequences</taxon>
        <taxon>metagenomes</taxon>
        <taxon>ecological metagenomes</taxon>
    </lineage>
</organism>
<feature type="non-terminal residue" evidence="1">
    <location>
        <position position="132"/>
    </location>
</feature>
<evidence type="ECO:0008006" key="2">
    <source>
        <dbReference type="Google" id="ProtNLM"/>
    </source>
</evidence>
<dbReference type="AlphaFoldDB" id="A0A383A9U6"/>
<name>A0A383A9U6_9ZZZZ</name>
<dbReference type="EMBL" id="UINC01189947">
    <property type="protein sequence ID" value="SVE03858.1"/>
    <property type="molecule type" value="Genomic_DNA"/>
</dbReference>
<proteinExistence type="predicted"/>
<sequence>MDKLTISIFGNQIFSEIINEIKLFSKFKIKFYDNLDLCTKDAEGDDQLVIFFITETNKKYYKKIKNKSFPLIVIGKSSISHNILSSDFTEKLNTPLNILHLEKKIISLMARYKFRKSSLINLCGYTIDKNER</sequence>
<gene>
    <name evidence="1" type="ORF">METZ01_LOCUS456712</name>
</gene>
<reference evidence="1" key="1">
    <citation type="submission" date="2018-05" db="EMBL/GenBank/DDBJ databases">
        <authorList>
            <person name="Lanie J.A."/>
            <person name="Ng W.-L."/>
            <person name="Kazmierczak K.M."/>
            <person name="Andrzejewski T.M."/>
            <person name="Davidsen T.M."/>
            <person name="Wayne K.J."/>
            <person name="Tettelin H."/>
            <person name="Glass J.I."/>
            <person name="Rusch D."/>
            <person name="Podicherti R."/>
            <person name="Tsui H.-C.T."/>
            <person name="Winkler M.E."/>
        </authorList>
    </citation>
    <scope>NUCLEOTIDE SEQUENCE</scope>
</reference>
<accession>A0A383A9U6</accession>
<protein>
    <recommendedName>
        <fullName evidence="2">RCK N-terminal domain-containing protein</fullName>
    </recommendedName>
</protein>